<evidence type="ECO:0000313" key="2">
    <source>
        <dbReference type="Proteomes" id="UP000054166"/>
    </source>
</evidence>
<dbReference type="OrthoDB" id="408631at2759"/>
<organism evidence="1 2">
    <name type="scientific">Piloderma croceum (strain F 1598)</name>
    <dbReference type="NCBI Taxonomy" id="765440"/>
    <lineage>
        <taxon>Eukaryota</taxon>
        <taxon>Fungi</taxon>
        <taxon>Dikarya</taxon>
        <taxon>Basidiomycota</taxon>
        <taxon>Agaricomycotina</taxon>
        <taxon>Agaricomycetes</taxon>
        <taxon>Agaricomycetidae</taxon>
        <taxon>Atheliales</taxon>
        <taxon>Atheliaceae</taxon>
        <taxon>Piloderma</taxon>
    </lineage>
</organism>
<dbReference type="AlphaFoldDB" id="A0A0C3G5K8"/>
<keyword evidence="2" id="KW-1185">Reference proteome</keyword>
<dbReference type="STRING" id="765440.A0A0C3G5K8"/>
<dbReference type="InterPro" id="IPR029058">
    <property type="entry name" value="AB_hydrolase_fold"/>
</dbReference>
<dbReference type="HOGENOM" id="CLU_2386956_0_0_1"/>
<dbReference type="InParanoid" id="A0A0C3G5K8"/>
<dbReference type="EMBL" id="KN832983">
    <property type="protein sequence ID" value="KIM85931.1"/>
    <property type="molecule type" value="Genomic_DNA"/>
</dbReference>
<gene>
    <name evidence="1" type="ORF">PILCRDRAFT_816503</name>
</gene>
<reference evidence="1 2" key="1">
    <citation type="submission" date="2014-04" db="EMBL/GenBank/DDBJ databases">
        <authorList>
            <consortium name="DOE Joint Genome Institute"/>
            <person name="Kuo A."/>
            <person name="Tarkka M."/>
            <person name="Buscot F."/>
            <person name="Kohler A."/>
            <person name="Nagy L.G."/>
            <person name="Floudas D."/>
            <person name="Copeland A."/>
            <person name="Barry K.W."/>
            <person name="Cichocki N."/>
            <person name="Veneault-Fourrey C."/>
            <person name="LaButti K."/>
            <person name="Lindquist E.A."/>
            <person name="Lipzen A."/>
            <person name="Lundell T."/>
            <person name="Morin E."/>
            <person name="Murat C."/>
            <person name="Sun H."/>
            <person name="Tunlid A."/>
            <person name="Henrissat B."/>
            <person name="Grigoriev I.V."/>
            <person name="Hibbett D.S."/>
            <person name="Martin F."/>
            <person name="Nordberg H.P."/>
            <person name="Cantor M.N."/>
            <person name="Hua S.X."/>
        </authorList>
    </citation>
    <scope>NUCLEOTIDE SEQUENCE [LARGE SCALE GENOMIC DNA]</scope>
    <source>
        <strain evidence="1 2">F 1598</strain>
    </source>
</reference>
<evidence type="ECO:0000313" key="1">
    <source>
        <dbReference type="EMBL" id="KIM85931.1"/>
    </source>
</evidence>
<protein>
    <submittedName>
        <fullName evidence="1">Uncharacterized protein</fullName>
    </submittedName>
</protein>
<sequence length="94" mass="10603">MNTIDFVRQMFPYFSAKQTDKAATYYIALNTTRLPTASDQAAAIMGESIFTCPTFYLLEAFNDKSWKAEFAVPSGLSRGRPAVLFSLVNSCHYW</sequence>
<proteinExistence type="predicted"/>
<dbReference type="SUPFAM" id="SSF53474">
    <property type="entry name" value="alpha/beta-Hydrolases"/>
    <property type="match status" value="1"/>
</dbReference>
<reference evidence="2" key="2">
    <citation type="submission" date="2015-01" db="EMBL/GenBank/DDBJ databases">
        <title>Evolutionary Origins and Diversification of the Mycorrhizal Mutualists.</title>
        <authorList>
            <consortium name="DOE Joint Genome Institute"/>
            <consortium name="Mycorrhizal Genomics Consortium"/>
            <person name="Kohler A."/>
            <person name="Kuo A."/>
            <person name="Nagy L.G."/>
            <person name="Floudas D."/>
            <person name="Copeland A."/>
            <person name="Barry K.W."/>
            <person name="Cichocki N."/>
            <person name="Veneault-Fourrey C."/>
            <person name="LaButti K."/>
            <person name="Lindquist E.A."/>
            <person name="Lipzen A."/>
            <person name="Lundell T."/>
            <person name="Morin E."/>
            <person name="Murat C."/>
            <person name="Riley R."/>
            <person name="Ohm R."/>
            <person name="Sun H."/>
            <person name="Tunlid A."/>
            <person name="Henrissat B."/>
            <person name="Grigoriev I.V."/>
            <person name="Hibbett D.S."/>
            <person name="Martin F."/>
        </authorList>
    </citation>
    <scope>NUCLEOTIDE SEQUENCE [LARGE SCALE GENOMIC DNA]</scope>
    <source>
        <strain evidence="2">F 1598</strain>
    </source>
</reference>
<accession>A0A0C3G5K8</accession>
<dbReference type="Proteomes" id="UP000054166">
    <property type="component" value="Unassembled WGS sequence"/>
</dbReference>
<dbReference type="Gene3D" id="3.40.50.1820">
    <property type="entry name" value="alpha/beta hydrolase"/>
    <property type="match status" value="1"/>
</dbReference>
<name>A0A0C3G5K8_PILCF</name>